<dbReference type="CDD" id="cd18800">
    <property type="entry name" value="SF2_C_EcoR124I-like"/>
    <property type="match status" value="1"/>
</dbReference>
<dbReference type="Gene3D" id="3.40.50.300">
    <property type="entry name" value="P-loop containing nucleotide triphosphate hydrolases"/>
    <property type="match status" value="1"/>
</dbReference>
<evidence type="ECO:0000256" key="1">
    <source>
        <dbReference type="ARBA" id="ARBA00022747"/>
    </source>
</evidence>
<evidence type="ECO:0000259" key="2">
    <source>
        <dbReference type="Pfam" id="PF11867"/>
    </source>
</evidence>
<evidence type="ECO:0000313" key="4">
    <source>
        <dbReference type="EMBL" id="NKX52820.1"/>
    </source>
</evidence>
<dbReference type="PANTHER" id="PTHR30195">
    <property type="entry name" value="TYPE I SITE-SPECIFIC DEOXYRIBONUCLEASE PROTEIN SUBUNIT M AND R"/>
    <property type="match status" value="1"/>
</dbReference>
<evidence type="ECO:0000313" key="5">
    <source>
        <dbReference type="Proteomes" id="UP000523795"/>
    </source>
</evidence>
<protein>
    <submittedName>
        <fullName evidence="4">DUF3387 domain-containing protein</fullName>
    </submittedName>
</protein>
<dbReference type="InterPro" id="IPR027417">
    <property type="entry name" value="P-loop_NTPase"/>
</dbReference>
<dbReference type="InterPro" id="IPR021810">
    <property type="entry name" value="T1RH-like_C"/>
</dbReference>
<keyword evidence="1" id="KW-0680">Restriction system</keyword>
<feature type="domain" description="Restriction endonuclease type I HsdR second RecA-like helicase" evidence="3">
    <location>
        <begin position="63"/>
        <end position="130"/>
    </location>
</feature>
<name>A0ABX1JX96_9MICC</name>
<proteinExistence type="predicted"/>
<dbReference type="EMBL" id="JAAZSR010000768">
    <property type="protein sequence ID" value="NKX52820.1"/>
    <property type="molecule type" value="Genomic_DNA"/>
</dbReference>
<sequence length="243" mass="26481">PGKAMIVGGTREICANLYAAIVALRPDWHSDDLDKGKIKVDYSGTASDVPPVSDHVRRDSANAVIKERLKNVDDELEIVIVKDMMLTGYDSPPLHTLYLDRPLKGALLMQTLARVNRTFRGKEDGLLVAYAPLAENLAKALEEYSPTDQEKKPVGKNIDEAVGLTVTLVETLRGLLAGYDWKSVWKQGGPKGFLKAVTGAVNYLRNPATPGNQPSSEGEETVASKYRRFSGQLSRAWALCSGA</sequence>
<feature type="non-terminal residue" evidence="4">
    <location>
        <position position="1"/>
    </location>
</feature>
<accession>A0ABX1JX96</accession>
<dbReference type="InterPro" id="IPR051268">
    <property type="entry name" value="Type-I_R_enzyme_R_subunit"/>
</dbReference>
<dbReference type="PANTHER" id="PTHR30195:SF15">
    <property type="entry name" value="TYPE I RESTRICTION ENZYME HINDI ENDONUCLEASE SUBUNIT"/>
    <property type="match status" value="1"/>
</dbReference>
<feature type="domain" description="Type I restriction enzyme HindI endonuclease subunit-like C-terminal" evidence="2">
    <location>
        <begin position="149"/>
        <end position="242"/>
    </location>
</feature>
<feature type="non-terminal residue" evidence="4">
    <location>
        <position position="243"/>
    </location>
</feature>
<dbReference type="Pfam" id="PF22679">
    <property type="entry name" value="T1R_D3-like"/>
    <property type="match status" value="1"/>
</dbReference>
<gene>
    <name evidence="4" type="ORF">HER39_20030</name>
</gene>
<comment type="caution">
    <text evidence="4">The sequence shown here is derived from an EMBL/GenBank/DDBJ whole genome shotgun (WGS) entry which is preliminary data.</text>
</comment>
<evidence type="ECO:0000259" key="3">
    <source>
        <dbReference type="Pfam" id="PF22679"/>
    </source>
</evidence>
<organism evidence="4 5">
    <name type="scientific">Arthrobacter deserti</name>
    <dbReference type="NCBI Taxonomy" id="1742687"/>
    <lineage>
        <taxon>Bacteria</taxon>
        <taxon>Bacillati</taxon>
        <taxon>Actinomycetota</taxon>
        <taxon>Actinomycetes</taxon>
        <taxon>Micrococcales</taxon>
        <taxon>Micrococcaceae</taxon>
        <taxon>Arthrobacter</taxon>
    </lineage>
</organism>
<reference evidence="4 5" key="1">
    <citation type="submission" date="2020-04" db="EMBL/GenBank/DDBJ databases">
        <authorList>
            <person name="Liu S."/>
        </authorList>
    </citation>
    <scope>NUCLEOTIDE SEQUENCE [LARGE SCALE GENOMIC DNA]</scope>
    <source>
        <strain evidence="4 5">CGMCC 1.15091</strain>
    </source>
</reference>
<dbReference type="InterPro" id="IPR055180">
    <property type="entry name" value="HsdR_RecA-like_helicase_dom_2"/>
</dbReference>
<dbReference type="Pfam" id="PF11867">
    <property type="entry name" value="T1RH-like_C"/>
    <property type="match status" value="1"/>
</dbReference>
<dbReference type="Proteomes" id="UP000523795">
    <property type="component" value="Unassembled WGS sequence"/>
</dbReference>
<keyword evidence="5" id="KW-1185">Reference proteome</keyword>